<keyword evidence="3" id="KW-1185">Reference proteome</keyword>
<feature type="compositionally biased region" description="Polar residues" evidence="1">
    <location>
        <begin position="9"/>
        <end position="26"/>
    </location>
</feature>
<accession>A0A840YGL1</accession>
<comment type="caution">
    <text evidence="2">The sequence shown here is derived from an EMBL/GenBank/DDBJ whole genome shotgun (WGS) entry which is preliminary data.</text>
</comment>
<feature type="region of interest" description="Disordered" evidence="1">
    <location>
        <begin position="1"/>
        <end position="30"/>
    </location>
</feature>
<proteinExistence type="predicted"/>
<evidence type="ECO:0000313" key="3">
    <source>
        <dbReference type="Proteomes" id="UP000527143"/>
    </source>
</evidence>
<protein>
    <submittedName>
        <fullName evidence="2">Uncharacterized protein</fullName>
    </submittedName>
</protein>
<name>A0A840YGL1_9SPHN</name>
<evidence type="ECO:0000313" key="2">
    <source>
        <dbReference type="EMBL" id="MBB5709928.1"/>
    </source>
</evidence>
<dbReference type="AlphaFoldDB" id="A0A840YGL1"/>
<gene>
    <name evidence="2" type="ORF">FHT02_001150</name>
</gene>
<evidence type="ECO:0000256" key="1">
    <source>
        <dbReference type="SAM" id="MobiDB-lite"/>
    </source>
</evidence>
<sequence>MMGEPARLQGSTNVHAGVSPASSPSDQGPDVNRRARLLLLFPADRAEGAVQAISRIGPAAFMLVLGTVGSWAFF</sequence>
<organism evidence="2 3">
    <name type="scientific">Sphingomonas xinjiangensis</name>
    <dbReference type="NCBI Taxonomy" id="643568"/>
    <lineage>
        <taxon>Bacteria</taxon>
        <taxon>Pseudomonadati</taxon>
        <taxon>Pseudomonadota</taxon>
        <taxon>Alphaproteobacteria</taxon>
        <taxon>Sphingomonadales</taxon>
        <taxon>Sphingomonadaceae</taxon>
        <taxon>Sphingomonas</taxon>
    </lineage>
</organism>
<reference evidence="2 3" key="1">
    <citation type="submission" date="2020-08" db="EMBL/GenBank/DDBJ databases">
        <title>Genomic Encyclopedia of Type Strains, Phase IV (KMG-IV): sequencing the most valuable type-strain genomes for metagenomic binning, comparative biology and taxonomic classification.</title>
        <authorList>
            <person name="Goeker M."/>
        </authorList>
    </citation>
    <scope>NUCLEOTIDE SEQUENCE [LARGE SCALE GENOMIC DNA]</scope>
    <source>
        <strain evidence="2 3">DSM 26736</strain>
    </source>
</reference>
<dbReference type="EMBL" id="JACIJF010000002">
    <property type="protein sequence ID" value="MBB5709928.1"/>
    <property type="molecule type" value="Genomic_DNA"/>
</dbReference>
<dbReference type="Proteomes" id="UP000527143">
    <property type="component" value="Unassembled WGS sequence"/>
</dbReference>